<dbReference type="OrthoDB" id="272149at2759"/>
<dbReference type="KEGG" id="apln:108742998"/>
<dbReference type="PANTHER" id="PTHR46282">
    <property type="entry name" value="LEUCINE-RICH MELANOCYTE DIFFERENTIATION-ASSOCIATED PROTEIN"/>
    <property type="match status" value="1"/>
</dbReference>
<keyword evidence="1" id="KW-1185">Reference proteome</keyword>
<dbReference type="InParanoid" id="A0A1W4XM89"/>
<evidence type="ECO:0000313" key="1">
    <source>
        <dbReference type="Proteomes" id="UP000192223"/>
    </source>
</evidence>
<name>A0A1W4XM89_AGRPL</name>
<accession>A0A1W4XM89</accession>
<dbReference type="InterPro" id="IPR043313">
    <property type="entry name" value="LRMDA"/>
</dbReference>
<dbReference type="Proteomes" id="UP000192223">
    <property type="component" value="Unplaced"/>
</dbReference>
<dbReference type="AlphaFoldDB" id="A0A1W4XM89"/>
<dbReference type="RefSeq" id="XP_018333892.1">
    <property type="nucleotide sequence ID" value="XM_018478390.2"/>
</dbReference>
<dbReference type="PANTHER" id="PTHR46282:SF2">
    <property type="entry name" value="LEUCINE-RICH MELANOCYTE DIFFERENTIATION-ASSOCIATED PROTEIN"/>
    <property type="match status" value="1"/>
</dbReference>
<protein>
    <submittedName>
        <fullName evidence="2">Leucine-rich melanocyte differentiation-associated protein-like</fullName>
    </submittedName>
</protein>
<dbReference type="GeneID" id="108742998"/>
<proteinExistence type="predicted"/>
<reference evidence="2" key="1">
    <citation type="submission" date="2025-08" db="UniProtKB">
        <authorList>
            <consortium name="RefSeq"/>
        </authorList>
    </citation>
    <scope>IDENTIFICATION</scope>
    <source>
        <tissue evidence="2">Entire body</tissue>
    </source>
</reference>
<organism evidence="1 2">
    <name type="scientific">Agrilus planipennis</name>
    <name type="common">Emerald ash borer</name>
    <name type="synonym">Agrilus marcopoli</name>
    <dbReference type="NCBI Taxonomy" id="224129"/>
    <lineage>
        <taxon>Eukaryota</taxon>
        <taxon>Metazoa</taxon>
        <taxon>Ecdysozoa</taxon>
        <taxon>Arthropoda</taxon>
        <taxon>Hexapoda</taxon>
        <taxon>Insecta</taxon>
        <taxon>Pterygota</taxon>
        <taxon>Neoptera</taxon>
        <taxon>Endopterygota</taxon>
        <taxon>Coleoptera</taxon>
        <taxon>Polyphaga</taxon>
        <taxon>Elateriformia</taxon>
        <taxon>Buprestoidea</taxon>
        <taxon>Buprestidae</taxon>
        <taxon>Agrilinae</taxon>
        <taxon>Agrilus</taxon>
    </lineage>
</organism>
<dbReference type="STRING" id="224129.A0A1W4XM89"/>
<gene>
    <name evidence="2" type="primary">LOC108742998</name>
</gene>
<sequence>MAKCMYYVIYRLPHLQFLDSTKVTNFERMQAQVKGRYTNIVRPKNSPASEQYVGSPILYALTPLPRNFRKPEEHQGAFGKLTYHYSGKQSEGNRFILNNDL</sequence>
<evidence type="ECO:0000313" key="2">
    <source>
        <dbReference type="RefSeq" id="XP_018333892.1"/>
    </source>
</evidence>